<keyword evidence="1" id="KW-0812">Transmembrane</keyword>
<evidence type="ECO:0000313" key="3">
    <source>
        <dbReference type="Proteomes" id="UP000239522"/>
    </source>
</evidence>
<dbReference type="Proteomes" id="UP000239522">
    <property type="component" value="Unassembled WGS sequence"/>
</dbReference>
<proteinExistence type="predicted"/>
<reference evidence="2 3" key="1">
    <citation type="submission" date="2016-11" db="EMBL/GenBank/DDBJ databases">
        <title>Trade-off between light-utilization and light-protection in marine flavobacteria.</title>
        <authorList>
            <person name="Kumagai Y."/>
        </authorList>
    </citation>
    <scope>NUCLEOTIDE SEQUENCE [LARGE SCALE GENOMIC DNA]</scope>
    <source>
        <strain evidence="2 3">ATCC 700397</strain>
    </source>
</reference>
<accession>A0A2S7KZ01</accession>
<keyword evidence="3" id="KW-1185">Reference proteome</keyword>
<organism evidence="2 3">
    <name type="scientific">Polaribacter filamentus</name>
    <dbReference type="NCBI Taxonomy" id="53483"/>
    <lineage>
        <taxon>Bacteria</taxon>
        <taxon>Pseudomonadati</taxon>
        <taxon>Bacteroidota</taxon>
        <taxon>Flavobacteriia</taxon>
        <taxon>Flavobacteriales</taxon>
        <taxon>Flavobacteriaceae</taxon>
    </lineage>
</organism>
<keyword evidence="1" id="KW-0472">Membrane</keyword>
<evidence type="ECO:0000256" key="1">
    <source>
        <dbReference type="SAM" id="Phobius"/>
    </source>
</evidence>
<gene>
    <name evidence="2" type="ORF">BST83_12180</name>
</gene>
<evidence type="ECO:0000313" key="2">
    <source>
        <dbReference type="EMBL" id="PQB07826.1"/>
    </source>
</evidence>
<feature type="transmembrane region" description="Helical" evidence="1">
    <location>
        <begin position="93"/>
        <end position="112"/>
    </location>
</feature>
<dbReference type="AlphaFoldDB" id="A0A2S7KZ01"/>
<comment type="caution">
    <text evidence="2">The sequence shown here is derived from an EMBL/GenBank/DDBJ whole genome shotgun (WGS) entry which is preliminary data.</text>
</comment>
<dbReference type="EMBL" id="MQUA01000013">
    <property type="protein sequence ID" value="PQB07826.1"/>
    <property type="molecule type" value="Genomic_DNA"/>
</dbReference>
<keyword evidence="1" id="KW-1133">Transmembrane helix</keyword>
<feature type="transmembrane region" description="Helical" evidence="1">
    <location>
        <begin position="69"/>
        <end position="87"/>
    </location>
</feature>
<protein>
    <submittedName>
        <fullName evidence="2">Uncharacterized protein</fullName>
    </submittedName>
</protein>
<sequence length="123" mass="14155">MLIYGFLAMIFVLFFANTIISYLSNEIFLESTVTCFKIMSISLLLLALTSSKGTLTLVAYSCDKSFTKGIIYSFLFYFMLILILYYFNYINLITLAFAIVFSIVVELLSHVYQINKNNISRKI</sequence>
<name>A0A2S7KZ01_9FLAO</name>